<reference evidence="3 4" key="1">
    <citation type="journal article" date="2015" name="Genome Biol.">
        <title>Comparative genomics of Steinernema reveals deeply conserved gene regulatory networks.</title>
        <authorList>
            <person name="Dillman A.R."/>
            <person name="Macchietto M."/>
            <person name="Porter C.F."/>
            <person name="Rogers A."/>
            <person name="Williams B."/>
            <person name="Antoshechkin I."/>
            <person name="Lee M.M."/>
            <person name="Goodwin Z."/>
            <person name="Lu X."/>
            <person name="Lewis E.E."/>
            <person name="Goodrich-Blair H."/>
            <person name="Stock S.P."/>
            <person name="Adams B.J."/>
            <person name="Sternberg P.W."/>
            <person name="Mortazavi A."/>
        </authorList>
    </citation>
    <scope>NUCLEOTIDE SEQUENCE [LARGE SCALE GENOMIC DNA]</scope>
    <source>
        <strain evidence="3 4">ALL</strain>
    </source>
</reference>
<dbReference type="EMBL" id="AZBU02000007">
    <property type="protein sequence ID" value="TKR69964.1"/>
    <property type="molecule type" value="Genomic_DNA"/>
</dbReference>
<dbReference type="SUPFAM" id="SSF56574">
    <property type="entry name" value="Serpins"/>
    <property type="match status" value="1"/>
</dbReference>
<dbReference type="AlphaFoldDB" id="A0A4U5MKM8"/>
<dbReference type="Gene3D" id="3.30.497.10">
    <property type="entry name" value="Antithrombin, subunit I, domain 2"/>
    <property type="match status" value="1"/>
</dbReference>
<keyword evidence="4" id="KW-1185">Reference proteome</keyword>
<dbReference type="PANTHER" id="PTHR11461:SF211">
    <property type="entry name" value="GH10112P-RELATED"/>
    <property type="match status" value="1"/>
</dbReference>
<name>A0A4U5MKM8_STECR</name>
<protein>
    <recommendedName>
        <fullName evidence="2">Serpin domain-containing protein</fullName>
    </recommendedName>
</protein>
<comment type="caution">
    <text evidence="3">The sequence shown here is derived from an EMBL/GenBank/DDBJ whole genome shotgun (WGS) entry which is preliminary data.</text>
</comment>
<dbReference type="InterPro" id="IPR042178">
    <property type="entry name" value="Serpin_sf_1"/>
</dbReference>
<dbReference type="GO" id="GO:0005615">
    <property type="term" value="C:extracellular space"/>
    <property type="evidence" value="ECO:0007669"/>
    <property type="project" value="InterPro"/>
</dbReference>
<feature type="domain" description="Serpin" evidence="2">
    <location>
        <begin position="3"/>
        <end position="128"/>
    </location>
</feature>
<gene>
    <name evidence="3" type="ORF">L596_022046</name>
</gene>
<dbReference type="PANTHER" id="PTHR11461">
    <property type="entry name" value="SERINE PROTEASE INHIBITOR, SERPIN"/>
    <property type="match status" value="1"/>
</dbReference>
<evidence type="ECO:0000256" key="1">
    <source>
        <dbReference type="ARBA" id="ARBA00009500"/>
    </source>
</evidence>
<dbReference type="InterPro" id="IPR036186">
    <property type="entry name" value="Serpin_sf"/>
</dbReference>
<dbReference type="OrthoDB" id="9518664at2759"/>
<proteinExistence type="inferred from homology"/>
<dbReference type="Pfam" id="PF00079">
    <property type="entry name" value="Serpin"/>
    <property type="match status" value="1"/>
</dbReference>
<dbReference type="InterPro" id="IPR023796">
    <property type="entry name" value="Serpin_dom"/>
</dbReference>
<comment type="similarity">
    <text evidence="1">Belongs to the serpin family.</text>
</comment>
<dbReference type="InterPro" id="IPR000215">
    <property type="entry name" value="Serpin_fam"/>
</dbReference>
<reference evidence="3 4" key="2">
    <citation type="journal article" date="2019" name="G3 (Bethesda)">
        <title>Hybrid Assembly of the Genome of the Entomopathogenic Nematode Steinernema carpocapsae Identifies the X-Chromosome.</title>
        <authorList>
            <person name="Serra L."/>
            <person name="Macchietto M."/>
            <person name="Macias-Munoz A."/>
            <person name="McGill C.J."/>
            <person name="Rodriguez I.M."/>
            <person name="Rodriguez B."/>
            <person name="Murad R."/>
            <person name="Mortazavi A."/>
        </authorList>
    </citation>
    <scope>NUCLEOTIDE SEQUENCE [LARGE SCALE GENOMIC DNA]</scope>
    <source>
        <strain evidence="3 4">ALL</strain>
    </source>
</reference>
<evidence type="ECO:0000313" key="3">
    <source>
        <dbReference type="EMBL" id="TKR69964.1"/>
    </source>
</evidence>
<organism evidence="3 4">
    <name type="scientific">Steinernema carpocapsae</name>
    <name type="common">Entomopathogenic nematode</name>
    <dbReference type="NCBI Taxonomy" id="34508"/>
    <lineage>
        <taxon>Eukaryota</taxon>
        <taxon>Metazoa</taxon>
        <taxon>Ecdysozoa</taxon>
        <taxon>Nematoda</taxon>
        <taxon>Chromadorea</taxon>
        <taxon>Rhabditida</taxon>
        <taxon>Tylenchina</taxon>
        <taxon>Panagrolaimomorpha</taxon>
        <taxon>Strongyloidoidea</taxon>
        <taxon>Steinernematidae</taxon>
        <taxon>Steinernema</taxon>
    </lineage>
</organism>
<accession>A0A4U5MKM8</accession>
<dbReference type="GO" id="GO:0004867">
    <property type="term" value="F:serine-type endopeptidase inhibitor activity"/>
    <property type="evidence" value="ECO:0007669"/>
    <property type="project" value="InterPro"/>
</dbReference>
<dbReference type="Proteomes" id="UP000298663">
    <property type="component" value="Unassembled WGS sequence"/>
</dbReference>
<sequence>MKKVNYLCKFGREDHNYHETKDVKILRMTYRTSPNIKHPPSPSAMYVFLPTTFKPIQTLFDGFDEAKKEREIDVNQIPKFELELQHKVGDVLKQLGMKTAFDEAADLSRMATDKPMFIDTFTQNVFISTLTRKEQKQQRSRKLALM</sequence>
<evidence type="ECO:0000313" key="4">
    <source>
        <dbReference type="Proteomes" id="UP000298663"/>
    </source>
</evidence>
<evidence type="ECO:0000259" key="2">
    <source>
        <dbReference type="Pfam" id="PF00079"/>
    </source>
</evidence>